<dbReference type="RefSeq" id="WP_003781993.1">
    <property type="nucleotide sequence ID" value="NZ_GL870929.1"/>
</dbReference>
<keyword evidence="2" id="KW-1185">Reference proteome</keyword>
<dbReference type="Pfam" id="PF09601">
    <property type="entry name" value="DUF2459"/>
    <property type="match status" value="1"/>
</dbReference>
<dbReference type="EMBL" id="AEWV01000013">
    <property type="protein sequence ID" value="EGC17933.1"/>
    <property type="molecule type" value="Genomic_DNA"/>
</dbReference>
<sequence length="232" mass="25852">MMRKLIRYALYLCGSLLLAVLLYGAAAVLLGNWRIQVQNDAEKADITVYLISNGAHTDIAMPLHHPAFSWARYASTQDTAGGSPNARYIAVGWGDRKFYLETPTWGDLTAATALRAIGGLNQTALHVSFLDDVPENERTAAITVSERQYRQLAHNIAADFQQENGRSLPIRGAYYADNDAFYEANGRYHLFNTCNTWSNRHLKQIGAGGVAWTPFAHDVMNAFPSTQRKDER</sequence>
<accession>F0EXR9</accession>
<dbReference type="HOGENOM" id="CLU_086263_0_0_4"/>
<dbReference type="NCBIfam" id="TIGR02117">
    <property type="entry name" value="chp_urease_rgn"/>
    <property type="match status" value="1"/>
</dbReference>
<dbReference type="Proteomes" id="UP000004088">
    <property type="component" value="Unassembled WGS sequence"/>
</dbReference>
<dbReference type="STRING" id="888741.HMPREF9098_0744"/>
<dbReference type="InterPro" id="IPR011727">
    <property type="entry name" value="CHP02117"/>
</dbReference>
<evidence type="ECO:0000313" key="2">
    <source>
        <dbReference type="Proteomes" id="UP000004088"/>
    </source>
</evidence>
<evidence type="ECO:0008006" key="3">
    <source>
        <dbReference type="Google" id="ProtNLM"/>
    </source>
</evidence>
<name>F0EXR9_9NEIS</name>
<proteinExistence type="predicted"/>
<reference evidence="1 2" key="1">
    <citation type="submission" date="2011-01" db="EMBL/GenBank/DDBJ databases">
        <authorList>
            <person name="Muzny D."/>
            <person name="Qin X."/>
            <person name="Deng J."/>
            <person name="Jiang H."/>
            <person name="Liu Y."/>
            <person name="Qu J."/>
            <person name="Song X.-Z."/>
            <person name="Zhang L."/>
            <person name="Thornton R."/>
            <person name="Coyle M."/>
            <person name="Francisco L."/>
            <person name="Jackson L."/>
            <person name="Javaid M."/>
            <person name="Korchina V."/>
            <person name="Kovar C."/>
            <person name="Mata R."/>
            <person name="Mathew T."/>
            <person name="Ngo R."/>
            <person name="Nguyen L."/>
            <person name="Nguyen N."/>
            <person name="Okwuonu G."/>
            <person name="Ongeri F."/>
            <person name="Pham C."/>
            <person name="Simmons D."/>
            <person name="Wilczek-Boney K."/>
            <person name="Hale W."/>
            <person name="Jakkamsetti A."/>
            <person name="Pham P."/>
            <person name="Ruth R."/>
            <person name="San Lucas F."/>
            <person name="Warren J."/>
            <person name="Zhang J."/>
            <person name="Zhao Z."/>
            <person name="Zhou C."/>
            <person name="Zhu D."/>
            <person name="Lee S."/>
            <person name="Bess C."/>
            <person name="Blankenburg K."/>
            <person name="Forbes L."/>
            <person name="Fu Q."/>
            <person name="Gubbala S."/>
            <person name="Hirani K."/>
            <person name="Jayaseelan J.C."/>
            <person name="Lara F."/>
            <person name="Munidasa M."/>
            <person name="Palculict T."/>
            <person name="Patil S."/>
            <person name="Pu L.-L."/>
            <person name="Saada N."/>
            <person name="Tang L."/>
            <person name="Weissenberger G."/>
            <person name="Zhu Y."/>
            <person name="Hemphill L."/>
            <person name="Shang Y."/>
            <person name="Youmans B."/>
            <person name="Ayvaz T."/>
            <person name="Ross M."/>
            <person name="Santibanez J."/>
            <person name="Aqrawi P."/>
            <person name="Gross S."/>
            <person name="Joshi V."/>
            <person name="Fowler G."/>
            <person name="Nazareth L."/>
            <person name="Reid J."/>
            <person name="Worley K."/>
            <person name="Petrosino J."/>
            <person name="Highlander S."/>
            <person name="Gibbs R."/>
        </authorList>
    </citation>
    <scope>NUCLEOTIDE SEQUENCE [LARGE SCALE GENOMIC DNA]</scope>
    <source>
        <strain evidence="1 2">ATCC 33394</strain>
    </source>
</reference>
<organism evidence="1 2">
    <name type="scientific">Kingella denitrificans ATCC 33394</name>
    <dbReference type="NCBI Taxonomy" id="888741"/>
    <lineage>
        <taxon>Bacteria</taxon>
        <taxon>Pseudomonadati</taxon>
        <taxon>Pseudomonadota</taxon>
        <taxon>Betaproteobacteria</taxon>
        <taxon>Neisseriales</taxon>
        <taxon>Neisseriaceae</taxon>
        <taxon>Kingella</taxon>
    </lineage>
</organism>
<evidence type="ECO:0000313" key="1">
    <source>
        <dbReference type="EMBL" id="EGC17933.1"/>
    </source>
</evidence>
<dbReference type="AlphaFoldDB" id="F0EXR9"/>
<protein>
    <recommendedName>
        <fullName evidence="3">TIGR02117 family protein</fullName>
    </recommendedName>
</protein>
<gene>
    <name evidence="1" type="ORF">HMPREF9098_0744</name>
</gene>
<comment type="caution">
    <text evidence="1">The sequence shown here is derived from an EMBL/GenBank/DDBJ whole genome shotgun (WGS) entry which is preliminary data.</text>
</comment>